<feature type="compositionally biased region" description="Acidic residues" evidence="1">
    <location>
        <begin position="166"/>
        <end position="178"/>
    </location>
</feature>
<reference evidence="3 4" key="1">
    <citation type="submission" date="2020-07" db="EMBL/GenBank/DDBJ databases">
        <title>Gai3-2, isolated from salt lake.</title>
        <authorList>
            <person name="Cui H."/>
            <person name="Shi X."/>
        </authorList>
    </citation>
    <scope>NUCLEOTIDE SEQUENCE [LARGE SCALE GENOMIC DNA]</scope>
    <source>
        <strain evidence="3 4">Gai3-2</strain>
    </source>
</reference>
<dbReference type="KEGG" id="halg:HUG10_06780"/>
<sequence length="261" mass="25793">MTDTRAPTTCTRLGVVLLGLLLVTASAVTVSAAGSTTVSLHAAGSTVEEGETTTIDVVVDNADGGVGTYNATVAVDDPDVASITDVELAGDPGLDEVEIADDGSKVSIRAALMNTTDAGAVTIATITLAGDADGSSDVSLSVATLGDEEGRAYSVSETRGSSVAVSEDDDDDDEDDSSSDSADASSTDGPTATPDGTSTTDSSVDPTGTSSPVTTTPSADSPPTSSDENSGSSLLPTSLLNVALVAGAVLVTGLLLARRFR</sequence>
<feature type="region of interest" description="Disordered" evidence="1">
    <location>
        <begin position="151"/>
        <end position="234"/>
    </location>
</feature>
<dbReference type="GO" id="GO:0030246">
    <property type="term" value="F:carbohydrate binding"/>
    <property type="evidence" value="ECO:0007669"/>
    <property type="project" value="InterPro"/>
</dbReference>
<dbReference type="Gene3D" id="2.60.40.680">
    <property type="match status" value="1"/>
</dbReference>
<dbReference type="OrthoDB" id="387112at2157"/>
<proteinExistence type="predicted"/>
<evidence type="ECO:0000256" key="1">
    <source>
        <dbReference type="SAM" id="MobiDB-lite"/>
    </source>
</evidence>
<name>A0A7D5GKG0_9EURY</name>
<gene>
    <name evidence="3" type="ORF">HUG10_06780</name>
</gene>
<feature type="transmembrane region" description="Helical" evidence="2">
    <location>
        <begin position="239"/>
        <end position="257"/>
    </location>
</feature>
<dbReference type="Proteomes" id="UP000509750">
    <property type="component" value="Chromosome"/>
</dbReference>
<dbReference type="RefSeq" id="WP_179168842.1">
    <property type="nucleotide sequence ID" value="NZ_CP058529.1"/>
</dbReference>
<organism evidence="3 4">
    <name type="scientific">Halorarum halophilum</name>
    <dbReference type="NCBI Taxonomy" id="2743090"/>
    <lineage>
        <taxon>Archaea</taxon>
        <taxon>Methanobacteriati</taxon>
        <taxon>Methanobacteriota</taxon>
        <taxon>Stenosarchaea group</taxon>
        <taxon>Halobacteria</taxon>
        <taxon>Halobacteriales</taxon>
        <taxon>Haloferacaceae</taxon>
        <taxon>Halorarum</taxon>
    </lineage>
</organism>
<dbReference type="EMBL" id="CP058529">
    <property type="protein sequence ID" value="QLG27267.1"/>
    <property type="molecule type" value="Genomic_DNA"/>
</dbReference>
<dbReference type="SUPFAM" id="SSF49384">
    <property type="entry name" value="Carbohydrate-binding domain"/>
    <property type="match status" value="1"/>
</dbReference>
<keyword evidence="2" id="KW-1133">Transmembrane helix</keyword>
<dbReference type="GeneID" id="56028523"/>
<evidence type="ECO:0000313" key="3">
    <source>
        <dbReference type="EMBL" id="QLG27267.1"/>
    </source>
</evidence>
<dbReference type="AlphaFoldDB" id="A0A7D5GKG0"/>
<accession>A0A7D5GKG0</accession>
<evidence type="ECO:0000256" key="2">
    <source>
        <dbReference type="SAM" id="Phobius"/>
    </source>
</evidence>
<keyword evidence="4" id="KW-1185">Reference proteome</keyword>
<evidence type="ECO:0000313" key="4">
    <source>
        <dbReference type="Proteomes" id="UP000509750"/>
    </source>
</evidence>
<evidence type="ECO:0008006" key="5">
    <source>
        <dbReference type="Google" id="ProtNLM"/>
    </source>
</evidence>
<keyword evidence="2" id="KW-0812">Transmembrane</keyword>
<keyword evidence="2" id="KW-0472">Membrane</keyword>
<protein>
    <recommendedName>
        <fullName evidence="5">Cohesin domain-containing protein</fullName>
    </recommendedName>
</protein>
<feature type="compositionally biased region" description="Low complexity" evidence="1">
    <location>
        <begin position="179"/>
        <end position="227"/>
    </location>
</feature>
<dbReference type="InterPro" id="IPR008965">
    <property type="entry name" value="CBM2/CBM3_carb-bd_dom_sf"/>
</dbReference>